<dbReference type="EMBL" id="QYTW02000005">
    <property type="protein sequence ID" value="RST60298.1"/>
    <property type="molecule type" value="Genomic_DNA"/>
</dbReference>
<keyword evidence="4" id="KW-1185">Reference proteome</keyword>
<protein>
    <submittedName>
        <fullName evidence="2">Uncharacterized protein</fullName>
    </submittedName>
</protein>
<dbReference type="OrthoDB" id="997940at2"/>
<comment type="caution">
    <text evidence="2">The sequence shown here is derived from an EMBL/GenBank/DDBJ whole genome shotgun (WGS) entry which is preliminary data.</text>
</comment>
<dbReference type="EMBL" id="BORJ01000011">
    <property type="protein sequence ID" value="GIN97926.1"/>
    <property type="molecule type" value="Genomic_DNA"/>
</dbReference>
<dbReference type="GO" id="GO:0003677">
    <property type="term" value="F:DNA binding"/>
    <property type="evidence" value="ECO:0007669"/>
    <property type="project" value="InterPro"/>
</dbReference>
<dbReference type="Proteomes" id="UP000680670">
    <property type="component" value="Unassembled WGS sequence"/>
</dbReference>
<dbReference type="InterPro" id="IPR010992">
    <property type="entry name" value="IHF-like_DNA-bd_dom_sf"/>
</dbReference>
<dbReference type="InterPro" id="IPR000119">
    <property type="entry name" value="Hist_DNA-bd"/>
</dbReference>
<evidence type="ECO:0000313" key="2">
    <source>
        <dbReference type="EMBL" id="RST60298.1"/>
    </source>
</evidence>
<dbReference type="Proteomes" id="UP000287296">
    <property type="component" value="Unassembled WGS sequence"/>
</dbReference>
<evidence type="ECO:0000313" key="4">
    <source>
        <dbReference type="Proteomes" id="UP000680670"/>
    </source>
</evidence>
<organism evidence="2 3">
    <name type="scientific">Siminovitchia terrae</name>
    <name type="common">Bacillus terrae</name>
    <dbReference type="NCBI Taxonomy" id="1914933"/>
    <lineage>
        <taxon>Bacteria</taxon>
        <taxon>Bacillati</taxon>
        <taxon>Bacillota</taxon>
        <taxon>Bacilli</taxon>
        <taxon>Bacillales</taxon>
        <taxon>Bacillaceae</taxon>
        <taxon>Siminovitchia</taxon>
    </lineage>
</organism>
<dbReference type="AlphaFoldDB" id="A0A429XA51"/>
<evidence type="ECO:0000313" key="1">
    <source>
        <dbReference type="EMBL" id="GIN97926.1"/>
    </source>
</evidence>
<proteinExistence type="predicted"/>
<evidence type="ECO:0000313" key="3">
    <source>
        <dbReference type="Proteomes" id="UP000287296"/>
    </source>
</evidence>
<name>A0A429XA51_SIMTE</name>
<sequence>MNNSEMIAKVSEKSGVNTEDCQKVLDAFEEVLANELSSSKDIGSAFNKVYNVLGFLKNKSR</sequence>
<dbReference type="RefSeq" id="WP_120119324.1">
    <property type="nucleotide sequence ID" value="NZ_BORI01000002.1"/>
</dbReference>
<dbReference type="Gene3D" id="4.10.520.10">
    <property type="entry name" value="IHF-like DNA-binding proteins"/>
    <property type="match status" value="1"/>
</dbReference>
<gene>
    <name evidence="2" type="ORF">D5F11_007580</name>
    <name evidence="1" type="ORF">J6TS1_37960</name>
</gene>
<dbReference type="SUPFAM" id="SSF47729">
    <property type="entry name" value="IHF-like DNA-binding proteins"/>
    <property type="match status" value="1"/>
</dbReference>
<dbReference type="Pfam" id="PF00216">
    <property type="entry name" value="Bac_DNA_binding"/>
    <property type="match status" value="1"/>
</dbReference>
<reference evidence="2 3" key="1">
    <citation type="submission" date="2018-12" db="EMBL/GenBank/DDBJ databases">
        <authorList>
            <person name="Sun L."/>
            <person name="Chen Z."/>
        </authorList>
    </citation>
    <scope>NUCLEOTIDE SEQUENCE [LARGE SCALE GENOMIC DNA]</scope>
    <source>
        <strain evidence="2 3">LMG 29736</strain>
    </source>
</reference>
<accession>A0A429XA51</accession>
<reference evidence="1 4" key="2">
    <citation type="submission" date="2021-03" db="EMBL/GenBank/DDBJ databases">
        <title>Antimicrobial resistance genes in bacteria isolated from Japanese honey, and their potential for conferring macrolide and lincosamide resistance in the American foulbrood pathogen Paenibacillus larvae.</title>
        <authorList>
            <person name="Okamoto M."/>
            <person name="Kumagai M."/>
            <person name="Kanamori H."/>
            <person name="Takamatsu D."/>
        </authorList>
    </citation>
    <scope>NUCLEOTIDE SEQUENCE [LARGE SCALE GENOMIC DNA]</scope>
    <source>
        <strain evidence="1 4">J6TS1</strain>
    </source>
</reference>
<dbReference type="GO" id="GO:0030527">
    <property type="term" value="F:structural constituent of chromatin"/>
    <property type="evidence" value="ECO:0007669"/>
    <property type="project" value="InterPro"/>
</dbReference>